<name>V5H2X7_IXORI</name>
<evidence type="ECO:0000256" key="3">
    <source>
        <dbReference type="ARBA" id="ARBA00022989"/>
    </source>
</evidence>
<reference evidence="6" key="1">
    <citation type="journal article" date="2015" name="Sci. Rep.">
        <title>Tissue- and time-dependent transcription in Ixodes ricinus salivary glands and midguts when blood feeding on the vertebrate host.</title>
        <authorList>
            <person name="Kotsyfakis M."/>
            <person name="Schwarz A."/>
            <person name="Erhart J."/>
            <person name="Ribeiro J.M."/>
        </authorList>
    </citation>
    <scope>NUCLEOTIDE SEQUENCE</scope>
    <source>
        <tissue evidence="6">Salivary gland and midgut</tissue>
    </source>
</reference>
<evidence type="ECO:0000256" key="2">
    <source>
        <dbReference type="ARBA" id="ARBA00022692"/>
    </source>
</evidence>
<accession>V5H2X7</accession>
<keyword evidence="3 5" id="KW-1133">Transmembrane helix</keyword>
<comment type="subcellular location">
    <subcellularLocation>
        <location evidence="1">Membrane</location>
        <topology evidence="1">Multi-pass membrane protein</topology>
    </subcellularLocation>
</comment>
<organism evidence="6">
    <name type="scientific">Ixodes ricinus</name>
    <name type="common">Common tick</name>
    <name type="synonym">Acarus ricinus</name>
    <dbReference type="NCBI Taxonomy" id="34613"/>
    <lineage>
        <taxon>Eukaryota</taxon>
        <taxon>Metazoa</taxon>
        <taxon>Ecdysozoa</taxon>
        <taxon>Arthropoda</taxon>
        <taxon>Chelicerata</taxon>
        <taxon>Arachnida</taxon>
        <taxon>Acari</taxon>
        <taxon>Parasitiformes</taxon>
        <taxon>Ixodida</taxon>
        <taxon>Ixodoidea</taxon>
        <taxon>Ixodidae</taxon>
        <taxon>Ixodinae</taxon>
        <taxon>Ixodes</taxon>
    </lineage>
</organism>
<dbReference type="EMBL" id="GANP01015866">
    <property type="protein sequence ID" value="JAB68602.1"/>
    <property type="molecule type" value="mRNA"/>
</dbReference>
<keyword evidence="4 5" id="KW-0472">Membrane</keyword>
<protein>
    <submittedName>
        <fullName evidence="6">Putative conserved plasma membrane protein</fullName>
    </submittedName>
</protein>
<dbReference type="Pfam" id="PF10507">
    <property type="entry name" value="TMEM65"/>
    <property type="match status" value="1"/>
</dbReference>
<dbReference type="GO" id="GO:0016020">
    <property type="term" value="C:membrane"/>
    <property type="evidence" value="ECO:0007669"/>
    <property type="project" value="UniProtKB-SubCell"/>
</dbReference>
<proteinExistence type="evidence at transcript level"/>
<dbReference type="PANTHER" id="PTHR21706:SF15">
    <property type="entry name" value="TRANSMEMBRANE PROTEIN 65"/>
    <property type="match status" value="1"/>
</dbReference>
<dbReference type="PANTHER" id="PTHR21706">
    <property type="entry name" value="TRANSMEMBRANE PROTEIN 65"/>
    <property type="match status" value="1"/>
</dbReference>
<feature type="transmembrane region" description="Helical" evidence="5">
    <location>
        <begin position="221"/>
        <end position="241"/>
    </location>
</feature>
<evidence type="ECO:0000256" key="5">
    <source>
        <dbReference type="SAM" id="Phobius"/>
    </source>
</evidence>
<dbReference type="AlphaFoldDB" id="V5H2X7"/>
<sequence length="255" mass="26909">MAAALLPSAGGAAMAKSLVSRILGVYKIAKVRPSTRSALVRPLCVSATSRGVGKYTGIQEIILTKDKAQDLICRLLPEERQILMDELSLHVGATGTRKTAVFVDQGQHTSGLQETSDAEAARPTAEQLRMMAIHNALPFVGFGFLDNFIMIVAGDYIDTTIGIGLGISTMAAAGLGNAISDAAGIGSAWYVEKLAVKIGVQAPGLTPAQLEMAATRWSANIGRAVGVFVGCILGMFPLLFLSSKEDVRQRHEKPS</sequence>
<dbReference type="GO" id="GO:0005739">
    <property type="term" value="C:mitochondrion"/>
    <property type="evidence" value="ECO:0007669"/>
    <property type="project" value="TreeGrafter"/>
</dbReference>
<evidence type="ECO:0000256" key="4">
    <source>
        <dbReference type="ARBA" id="ARBA00023136"/>
    </source>
</evidence>
<evidence type="ECO:0000256" key="1">
    <source>
        <dbReference type="ARBA" id="ARBA00004141"/>
    </source>
</evidence>
<evidence type="ECO:0000313" key="6">
    <source>
        <dbReference type="EMBL" id="JAB68602.1"/>
    </source>
</evidence>
<dbReference type="InterPro" id="IPR019537">
    <property type="entry name" value="TMEM65"/>
</dbReference>
<keyword evidence="2 5" id="KW-0812">Transmembrane</keyword>